<protein>
    <submittedName>
        <fullName evidence="6">Nitrate/nitrite transporter NarK</fullName>
    </submittedName>
</protein>
<reference evidence="6 7" key="1">
    <citation type="submission" date="2018-07" db="EMBL/GenBank/DDBJ databases">
        <title>Leeuwenhoekiella genomics.</title>
        <authorList>
            <person name="Tahon G."/>
            <person name="Willems A."/>
        </authorList>
    </citation>
    <scope>NUCLEOTIDE SEQUENCE [LARGE SCALE GENOMIC DNA]</scope>
    <source>
        <strain evidence="6 7">LMG 22550</strain>
    </source>
</reference>
<evidence type="ECO:0000256" key="1">
    <source>
        <dbReference type="ARBA" id="ARBA00022692"/>
    </source>
</evidence>
<feature type="transmembrane region" description="Helical" evidence="4">
    <location>
        <begin position="301"/>
        <end position="317"/>
    </location>
</feature>
<evidence type="ECO:0000256" key="3">
    <source>
        <dbReference type="ARBA" id="ARBA00023136"/>
    </source>
</evidence>
<dbReference type="PANTHER" id="PTHR23521:SF3">
    <property type="entry name" value="MFS TRANSPORTER"/>
    <property type="match status" value="1"/>
</dbReference>
<dbReference type="GO" id="GO:0022857">
    <property type="term" value="F:transmembrane transporter activity"/>
    <property type="evidence" value="ECO:0007669"/>
    <property type="project" value="InterPro"/>
</dbReference>
<evidence type="ECO:0000256" key="4">
    <source>
        <dbReference type="SAM" id="Phobius"/>
    </source>
</evidence>
<keyword evidence="1 4" id="KW-0812">Transmembrane</keyword>
<feature type="transmembrane region" description="Helical" evidence="4">
    <location>
        <begin position="338"/>
        <end position="361"/>
    </location>
</feature>
<feature type="transmembrane region" description="Helical" evidence="4">
    <location>
        <begin position="214"/>
        <end position="235"/>
    </location>
</feature>
<feature type="transmembrane region" description="Helical" evidence="4">
    <location>
        <begin position="77"/>
        <end position="97"/>
    </location>
</feature>
<dbReference type="Proteomes" id="UP000289238">
    <property type="component" value="Unassembled WGS sequence"/>
</dbReference>
<feature type="transmembrane region" description="Helical" evidence="4">
    <location>
        <begin position="247"/>
        <end position="266"/>
    </location>
</feature>
<dbReference type="SUPFAM" id="SSF103473">
    <property type="entry name" value="MFS general substrate transporter"/>
    <property type="match status" value="1"/>
</dbReference>
<dbReference type="GO" id="GO:0005886">
    <property type="term" value="C:plasma membrane"/>
    <property type="evidence" value="ECO:0007669"/>
    <property type="project" value="TreeGrafter"/>
</dbReference>
<name>A0A4Q0PBH3_9FLAO</name>
<comment type="caution">
    <text evidence="6">The sequence shown here is derived from an EMBL/GenBank/DDBJ whole genome shotgun (WGS) entry which is preliminary data.</text>
</comment>
<keyword evidence="3 4" id="KW-0472">Membrane</keyword>
<feature type="transmembrane region" description="Helical" evidence="4">
    <location>
        <begin position="278"/>
        <end position="295"/>
    </location>
</feature>
<dbReference type="Pfam" id="PF07690">
    <property type="entry name" value="MFS_1"/>
    <property type="match status" value="1"/>
</dbReference>
<dbReference type="Gene3D" id="1.20.1250.20">
    <property type="entry name" value="MFS general substrate transporter like domains"/>
    <property type="match status" value="1"/>
</dbReference>
<dbReference type="RefSeq" id="WP_317127833.1">
    <property type="nucleotide sequence ID" value="NZ_QOVM01000002.1"/>
</dbReference>
<dbReference type="PROSITE" id="PS50850">
    <property type="entry name" value="MFS"/>
    <property type="match status" value="1"/>
</dbReference>
<keyword evidence="7" id="KW-1185">Reference proteome</keyword>
<feature type="transmembrane region" description="Helical" evidence="4">
    <location>
        <begin position="47"/>
        <end position="68"/>
    </location>
</feature>
<accession>A0A4Q0PBH3</accession>
<gene>
    <name evidence="6" type="ORF">DSM00_1322</name>
</gene>
<evidence type="ECO:0000259" key="5">
    <source>
        <dbReference type="PROSITE" id="PS50850"/>
    </source>
</evidence>
<dbReference type="PANTHER" id="PTHR23521">
    <property type="entry name" value="TRANSPORTER MFS SUPERFAMILY"/>
    <property type="match status" value="1"/>
</dbReference>
<feature type="transmembrane region" description="Helical" evidence="4">
    <location>
        <begin position="135"/>
        <end position="153"/>
    </location>
</feature>
<feature type="transmembrane region" description="Helical" evidence="4">
    <location>
        <begin position="9"/>
        <end position="27"/>
    </location>
</feature>
<dbReference type="AlphaFoldDB" id="A0A4Q0PBH3"/>
<dbReference type="EMBL" id="QOVM01000002">
    <property type="protein sequence ID" value="RXG23706.1"/>
    <property type="molecule type" value="Genomic_DNA"/>
</dbReference>
<feature type="transmembrane region" description="Helical" evidence="4">
    <location>
        <begin position="165"/>
        <end position="184"/>
    </location>
</feature>
<evidence type="ECO:0000313" key="7">
    <source>
        <dbReference type="Proteomes" id="UP000289238"/>
    </source>
</evidence>
<dbReference type="InterPro" id="IPR036259">
    <property type="entry name" value="MFS_trans_sf"/>
</dbReference>
<sequence>MIISSKSRVVFIIVIAQFLGTSLWFVGNIVVPQLPFSDLGRSDAIRTILAAVQFGFIAGTLLFALLAISDRYAPSKVFLICAALGALVNLTLLAPSVSFTTILISRFLTGFCLAGIYPVGMKIASDYFEKGLGKVLGYLVGALVLGTALPHFLNSLGVAINYKTITLLTSILALTGGLLVGLGVPNGPFRKAQQQIKLAGLSTMFKHRPFKAAAIGYWGHMWELYAFWGFVPLYITLYNTENALNINIPLLAFLTLSIGAVSCALGGHISKKTTSKSVALFSLSASGICCLVSPFLLLAPLWVFIVFILFWGAVVVADSPQFSTLIANNTIAEYRGTALTIVNCIGFAITIVSIQFVGYFVENYAPYLFLILALGPIIGVSNLIFQKK</sequence>
<feature type="transmembrane region" description="Helical" evidence="4">
    <location>
        <begin position="367"/>
        <end position="385"/>
    </location>
</feature>
<feature type="transmembrane region" description="Helical" evidence="4">
    <location>
        <begin position="103"/>
        <end position="123"/>
    </location>
</feature>
<proteinExistence type="predicted"/>
<dbReference type="InterPro" id="IPR020846">
    <property type="entry name" value="MFS_dom"/>
</dbReference>
<dbReference type="InterPro" id="IPR011701">
    <property type="entry name" value="MFS"/>
</dbReference>
<evidence type="ECO:0000256" key="2">
    <source>
        <dbReference type="ARBA" id="ARBA00022989"/>
    </source>
</evidence>
<organism evidence="6 7">
    <name type="scientific">Leeuwenhoekiella aequorea</name>
    <dbReference type="NCBI Taxonomy" id="283736"/>
    <lineage>
        <taxon>Bacteria</taxon>
        <taxon>Pseudomonadati</taxon>
        <taxon>Bacteroidota</taxon>
        <taxon>Flavobacteriia</taxon>
        <taxon>Flavobacteriales</taxon>
        <taxon>Flavobacteriaceae</taxon>
        <taxon>Leeuwenhoekiella</taxon>
    </lineage>
</organism>
<feature type="domain" description="Major facilitator superfamily (MFS) profile" evidence="5">
    <location>
        <begin position="1"/>
        <end position="388"/>
    </location>
</feature>
<evidence type="ECO:0000313" key="6">
    <source>
        <dbReference type="EMBL" id="RXG23706.1"/>
    </source>
</evidence>
<keyword evidence="2 4" id="KW-1133">Transmembrane helix</keyword>